<reference evidence="1 2" key="1">
    <citation type="journal article" date="2015" name="Nature">
        <title>rRNA introns, odd ribosomes, and small enigmatic genomes across a large radiation of phyla.</title>
        <authorList>
            <person name="Brown C.T."/>
            <person name="Hug L.A."/>
            <person name="Thomas B.C."/>
            <person name="Sharon I."/>
            <person name="Castelle C.J."/>
            <person name="Singh A."/>
            <person name="Wilkins M.J."/>
            <person name="Williams K.H."/>
            <person name="Banfield J.F."/>
        </authorList>
    </citation>
    <scope>NUCLEOTIDE SEQUENCE [LARGE SCALE GENOMIC DNA]</scope>
</reference>
<dbReference type="AlphaFoldDB" id="A0A0G0K866"/>
<protein>
    <submittedName>
        <fullName evidence="1">Uncharacterized protein</fullName>
    </submittedName>
</protein>
<dbReference type="Proteomes" id="UP000034591">
    <property type="component" value="Unassembled WGS sequence"/>
</dbReference>
<dbReference type="STRING" id="1618545.US53_C0037G0019"/>
<name>A0A0G0K866_9BACT</name>
<evidence type="ECO:0000313" key="1">
    <source>
        <dbReference type="EMBL" id="KKQ36796.1"/>
    </source>
</evidence>
<gene>
    <name evidence="1" type="ORF">US53_C0037G0019</name>
</gene>
<proteinExistence type="predicted"/>
<comment type="caution">
    <text evidence="1">The sequence shown here is derived from an EMBL/GenBank/DDBJ whole genome shotgun (WGS) entry which is preliminary data.</text>
</comment>
<dbReference type="EMBL" id="LBTI01000037">
    <property type="protein sequence ID" value="KKQ36796.1"/>
    <property type="molecule type" value="Genomic_DNA"/>
</dbReference>
<evidence type="ECO:0000313" key="2">
    <source>
        <dbReference type="Proteomes" id="UP000034591"/>
    </source>
</evidence>
<sequence>MPLLAIINKVNVEFLKGLLERKLQNLSNPRTYDGMSGDIKLLSQAIIQQDPTQNVETTSSFEIGPGIPEEALQRLKRQGRMGIGQIAREINRRYGHPETEEERLMNIDILISGLKNLQQSKR</sequence>
<accession>A0A0G0K866</accession>
<organism evidence="1 2">
    <name type="scientific">Candidatus Woesebacteria bacterium GW2011_GWA1_37_7</name>
    <dbReference type="NCBI Taxonomy" id="1618545"/>
    <lineage>
        <taxon>Bacteria</taxon>
        <taxon>Candidatus Woeseibacteriota</taxon>
    </lineage>
</organism>